<evidence type="ECO:0000259" key="3">
    <source>
        <dbReference type="PROSITE" id="PS50296"/>
    </source>
</evidence>
<dbReference type="InterPro" id="IPR036877">
    <property type="entry name" value="SUI1_dom_sf"/>
</dbReference>
<accession>A0A5B6YSY7</accession>
<dbReference type="Gene3D" id="3.30.780.10">
    <property type="entry name" value="SUI1-like domain"/>
    <property type="match status" value="1"/>
</dbReference>
<feature type="region of interest" description="Disordered" evidence="2">
    <location>
        <begin position="1"/>
        <end position="22"/>
    </location>
</feature>
<dbReference type="SUPFAM" id="SSF55159">
    <property type="entry name" value="eIF1-like"/>
    <property type="match status" value="1"/>
</dbReference>
<dbReference type="GO" id="GO:0003743">
    <property type="term" value="F:translation initiation factor activity"/>
    <property type="evidence" value="ECO:0007669"/>
    <property type="project" value="InterPro"/>
</dbReference>
<dbReference type="AlphaFoldDB" id="A0A5B6YSY7"/>
<comment type="similarity">
    <text evidence="1">Belongs to the DENR family.</text>
</comment>
<reference evidence="4" key="1">
    <citation type="submission" date="2019-08" db="EMBL/GenBank/DDBJ databases">
        <title>Reference gene set and small RNA set construction with multiple tissues from Davidia involucrata Baill.</title>
        <authorList>
            <person name="Yang H."/>
            <person name="Zhou C."/>
            <person name="Li G."/>
            <person name="Wang J."/>
            <person name="Gao P."/>
            <person name="Wang M."/>
            <person name="Wang R."/>
            <person name="Zhao Y."/>
        </authorList>
    </citation>
    <scope>NUCLEOTIDE SEQUENCE</scope>
    <source>
        <tissue evidence="4">Mixed with DoveR01_LX</tissue>
    </source>
</reference>
<dbReference type="InterPro" id="IPR050318">
    <property type="entry name" value="DENR/SUI1_TIF"/>
</dbReference>
<evidence type="ECO:0000256" key="1">
    <source>
        <dbReference type="ARBA" id="ARBA00007514"/>
    </source>
</evidence>
<protein>
    <submittedName>
        <fullName evidence="4">Putative translation machinery-associated protein 22</fullName>
    </submittedName>
</protein>
<proteinExistence type="inferred from homology"/>
<dbReference type="PANTHER" id="PTHR12789:SF0">
    <property type="entry name" value="DENSITY-REGULATED PROTEIN"/>
    <property type="match status" value="1"/>
</dbReference>
<dbReference type="CDD" id="cd11607">
    <property type="entry name" value="DENR_C"/>
    <property type="match status" value="1"/>
</dbReference>
<feature type="domain" description="SUI1" evidence="3">
    <location>
        <begin position="29"/>
        <end position="74"/>
    </location>
</feature>
<dbReference type="EMBL" id="GHES01004258">
    <property type="protein sequence ID" value="MPA34817.1"/>
    <property type="molecule type" value="Transcribed_RNA"/>
</dbReference>
<organism evidence="4">
    <name type="scientific">Davidia involucrata</name>
    <name type="common">Dove tree</name>
    <dbReference type="NCBI Taxonomy" id="16924"/>
    <lineage>
        <taxon>Eukaryota</taxon>
        <taxon>Viridiplantae</taxon>
        <taxon>Streptophyta</taxon>
        <taxon>Embryophyta</taxon>
        <taxon>Tracheophyta</taxon>
        <taxon>Spermatophyta</taxon>
        <taxon>Magnoliopsida</taxon>
        <taxon>eudicotyledons</taxon>
        <taxon>Gunneridae</taxon>
        <taxon>Pentapetalae</taxon>
        <taxon>asterids</taxon>
        <taxon>Cornales</taxon>
        <taxon>Nyssaceae</taxon>
        <taxon>Davidia</taxon>
    </lineage>
</organism>
<gene>
    <name evidence="4" type="ORF">Din_004258</name>
</gene>
<sequence>MQRKLLKSQTNSNPLQSPPEPPLLEKQEVVIGKVVRNKRKCITTVKGLERFGVRLSDASKKHGKKFATGASVVKVYFTRPFATSSENMWCLVMFFLNVWY</sequence>
<dbReference type="InterPro" id="IPR046447">
    <property type="entry name" value="DENR_C"/>
</dbReference>
<dbReference type="Pfam" id="PF01253">
    <property type="entry name" value="SUI1"/>
    <property type="match status" value="1"/>
</dbReference>
<dbReference type="GO" id="GO:0001731">
    <property type="term" value="P:formation of translation preinitiation complex"/>
    <property type="evidence" value="ECO:0007669"/>
    <property type="project" value="TreeGrafter"/>
</dbReference>
<evidence type="ECO:0000313" key="4">
    <source>
        <dbReference type="EMBL" id="MPA34817.1"/>
    </source>
</evidence>
<name>A0A5B6YSY7_DAVIN</name>
<dbReference type="InterPro" id="IPR001950">
    <property type="entry name" value="SUI1"/>
</dbReference>
<dbReference type="GO" id="GO:0003729">
    <property type="term" value="F:mRNA binding"/>
    <property type="evidence" value="ECO:0007669"/>
    <property type="project" value="TreeGrafter"/>
</dbReference>
<evidence type="ECO:0000256" key="2">
    <source>
        <dbReference type="SAM" id="MobiDB-lite"/>
    </source>
</evidence>
<dbReference type="PROSITE" id="PS50296">
    <property type="entry name" value="SUI1"/>
    <property type="match status" value="1"/>
</dbReference>
<dbReference type="PANTHER" id="PTHR12789">
    <property type="entry name" value="DENSITY-REGULATED PROTEIN HOMOLOG"/>
    <property type="match status" value="1"/>
</dbReference>
<dbReference type="GO" id="GO:0002188">
    <property type="term" value="P:translation reinitiation"/>
    <property type="evidence" value="ECO:0007669"/>
    <property type="project" value="TreeGrafter"/>
</dbReference>